<evidence type="ECO:0000259" key="5">
    <source>
        <dbReference type="PROSITE" id="PS51206"/>
    </source>
</evidence>
<evidence type="ECO:0000256" key="1">
    <source>
        <dbReference type="ARBA" id="ARBA00022741"/>
    </source>
</evidence>
<evidence type="ECO:0000256" key="4">
    <source>
        <dbReference type="SAM" id="MobiDB-lite"/>
    </source>
</evidence>
<protein>
    <recommendedName>
        <fullName evidence="5">SF3 helicase domain-containing protein</fullName>
    </recommendedName>
</protein>
<gene>
    <name evidence="6" type="ORF">GCM10017643_18140</name>
</gene>
<reference evidence="6" key="2">
    <citation type="submission" date="2023-01" db="EMBL/GenBank/DDBJ databases">
        <authorList>
            <person name="Sun Q."/>
            <person name="Evtushenko L."/>
        </authorList>
    </citation>
    <scope>NUCLEOTIDE SEQUENCE</scope>
    <source>
        <strain evidence="6">VKM B-2484</strain>
    </source>
</reference>
<dbReference type="RefSeq" id="WP_213373036.1">
    <property type="nucleotide sequence ID" value="NZ_BSFJ01000005.1"/>
</dbReference>
<dbReference type="GO" id="GO:0005524">
    <property type="term" value="F:ATP binding"/>
    <property type="evidence" value="ECO:0007669"/>
    <property type="project" value="UniProtKB-KW"/>
</dbReference>
<feature type="compositionally biased region" description="Low complexity" evidence="4">
    <location>
        <begin position="215"/>
        <end position="228"/>
    </location>
</feature>
<keyword evidence="2" id="KW-0378">Hydrolase</keyword>
<dbReference type="NCBIfam" id="TIGR01613">
    <property type="entry name" value="primase_Cterm"/>
    <property type="match status" value="1"/>
</dbReference>
<dbReference type="AlphaFoldDB" id="A0A9W6J961"/>
<dbReference type="InterPro" id="IPR006500">
    <property type="entry name" value="Helicase_put_C_phage/plasmid"/>
</dbReference>
<sequence length="891" mass="97198">MISETCLADRARPASPPDLLAAALAYAARGWRVFPCDPRAEKPWSKRPLVAADKGEDGKAIEGTGWPKKATTDPATIREWWRRWPNALIGMAPGWAGAFVVDLDPKGESVESVEARLAEALGHPLPSGPRTVTQSGGRHVWFARPEGAHFGNDTTGLKNIDIRCDAGYVILPPSQLANGNTYSWEAAPYEGEAPALPAGLLDLIATRRQRASAGDAAPPLVVGPAPALTSHTPGEEAKRRYARVALDRIVADAAGAPQGHRGTELFAAACQLGRFITAGAISEREALAALQDAADANGLTREDGAARVQREIRRGLDAGRIDASDVVARLDAIAREAGERRRRDFRPEPEGYPEPRGEAVPFPAPHSSDARPDPSSSHMGGSSAAKAGGAGGGAAEGQDTLHDELAFLPCTDLGNAERFLRRFGDEFLFVRDWGWLAWDGRRWSRREAERALEGRIKEAIRLIADEADWLAASGADPEVPKAGKRKPANLSDELREWAMTSQAAGHVNCLRGLVQSDRERSPDVFDADPMVINVRNGTLEVRKRPGDELYVQMRPHRREDCITKMAEVDYDPEAACPLFDAFFGEVQPDGTVRRFLDQWGGLSLTGDIGEQKLVFFYGKGRNGKGVYVETLKFIAGSYTETVPVETFLDSGRARRGGEANPDIAILPGVRYLTTSEPEKGAKLAEGLIKLATGGDTMKARHLNRDFFSFVPQFKLTMQGNYRPKITGTDDGIWGRLLLIPWPVFIPPERRDPRLTLKLRAEASGILNRLLNGLCDWLDNGLMLPGVVVEATQQYREDSDPLGRFLAECTVSALGQRVQSSALHRVFCAWAGQADEKAWSAKGLANAMKDRGMHQTKSSNSYWLDIALIKTEHDFEPVASPPAGDDDNPYER</sequence>
<dbReference type="Proteomes" id="UP001143370">
    <property type="component" value="Unassembled WGS sequence"/>
</dbReference>
<feature type="region of interest" description="Disordered" evidence="4">
    <location>
        <begin position="339"/>
        <end position="397"/>
    </location>
</feature>
<organism evidence="6 7">
    <name type="scientific">Ancylobacter dichloromethanicus</name>
    <dbReference type="NCBI Taxonomy" id="518825"/>
    <lineage>
        <taxon>Bacteria</taxon>
        <taxon>Pseudomonadati</taxon>
        <taxon>Pseudomonadota</taxon>
        <taxon>Alphaproteobacteria</taxon>
        <taxon>Hyphomicrobiales</taxon>
        <taxon>Xanthobacteraceae</taxon>
        <taxon>Ancylobacter</taxon>
    </lineage>
</organism>
<keyword evidence="7" id="KW-1185">Reference proteome</keyword>
<keyword evidence="1" id="KW-0547">Nucleotide-binding</keyword>
<evidence type="ECO:0000313" key="7">
    <source>
        <dbReference type="Proteomes" id="UP001143370"/>
    </source>
</evidence>
<dbReference type="PANTHER" id="PTHR35372:SF2">
    <property type="entry name" value="SF3 HELICASE DOMAIN-CONTAINING PROTEIN"/>
    <property type="match status" value="1"/>
</dbReference>
<dbReference type="SMART" id="SM00885">
    <property type="entry name" value="D5_N"/>
    <property type="match status" value="1"/>
</dbReference>
<dbReference type="EMBL" id="BSFJ01000005">
    <property type="protein sequence ID" value="GLK71699.1"/>
    <property type="molecule type" value="Genomic_DNA"/>
</dbReference>
<evidence type="ECO:0000256" key="3">
    <source>
        <dbReference type="ARBA" id="ARBA00022840"/>
    </source>
</evidence>
<feature type="domain" description="SF3 helicase" evidence="5">
    <location>
        <begin position="587"/>
        <end position="754"/>
    </location>
</feature>
<dbReference type="GO" id="GO:0016787">
    <property type="term" value="F:hydrolase activity"/>
    <property type="evidence" value="ECO:0007669"/>
    <property type="project" value="UniProtKB-KW"/>
</dbReference>
<dbReference type="Pfam" id="PF08706">
    <property type="entry name" value="D5_N"/>
    <property type="match status" value="1"/>
</dbReference>
<dbReference type="CDD" id="cd04859">
    <property type="entry name" value="Prim_Pol"/>
    <property type="match status" value="1"/>
</dbReference>
<comment type="caution">
    <text evidence="6">The sequence shown here is derived from an EMBL/GenBank/DDBJ whole genome shotgun (WGS) entry which is preliminary data.</text>
</comment>
<accession>A0A9W6J961</accession>
<dbReference type="Pfam" id="PF09250">
    <property type="entry name" value="Prim-Pol"/>
    <property type="match status" value="1"/>
</dbReference>
<name>A0A9W6J961_9HYPH</name>
<proteinExistence type="predicted"/>
<reference evidence="6" key="1">
    <citation type="journal article" date="2014" name="Int. J. Syst. Evol. Microbiol.">
        <title>Complete genome sequence of Corynebacterium casei LMG S-19264T (=DSM 44701T), isolated from a smear-ripened cheese.</title>
        <authorList>
            <consortium name="US DOE Joint Genome Institute (JGI-PGF)"/>
            <person name="Walter F."/>
            <person name="Albersmeier A."/>
            <person name="Kalinowski J."/>
            <person name="Ruckert C."/>
        </authorList>
    </citation>
    <scope>NUCLEOTIDE SEQUENCE</scope>
    <source>
        <strain evidence="6">VKM B-2484</strain>
    </source>
</reference>
<feature type="region of interest" description="Disordered" evidence="4">
    <location>
        <begin position="215"/>
        <end position="235"/>
    </location>
</feature>
<dbReference type="SUPFAM" id="SSF56747">
    <property type="entry name" value="Prim-pol domain"/>
    <property type="match status" value="1"/>
</dbReference>
<evidence type="ECO:0000313" key="6">
    <source>
        <dbReference type="EMBL" id="GLK71699.1"/>
    </source>
</evidence>
<dbReference type="PANTHER" id="PTHR35372">
    <property type="entry name" value="ATP BINDING PROTEIN-RELATED"/>
    <property type="match status" value="1"/>
</dbReference>
<feature type="compositionally biased region" description="Low complexity" evidence="4">
    <location>
        <begin position="375"/>
        <end position="387"/>
    </location>
</feature>
<dbReference type="InterPro" id="IPR027417">
    <property type="entry name" value="P-loop_NTPase"/>
</dbReference>
<dbReference type="InterPro" id="IPR015330">
    <property type="entry name" value="DNA_primase/pol_bifunc_N"/>
</dbReference>
<dbReference type="Gene3D" id="3.40.50.300">
    <property type="entry name" value="P-loop containing nucleotide triphosphate hydrolases"/>
    <property type="match status" value="1"/>
</dbReference>
<keyword evidence="3" id="KW-0067">ATP-binding</keyword>
<dbReference type="InterPro" id="IPR014015">
    <property type="entry name" value="Helicase_SF3_DNA-vir"/>
</dbReference>
<dbReference type="SMART" id="SM00943">
    <property type="entry name" value="Prim-Pol"/>
    <property type="match status" value="1"/>
</dbReference>
<dbReference type="InterPro" id="IPR051620">
    <property type="entry name" value="ORF904-like_C"/>
</dbReference>
<feature type="compositionally biased region" description="Basic and acidic residues" evidence="4">
    <location>
        <begin position="339"/>
        <end position="357"/>
    </location>
</feature>
<dbReference type="InterPro" id="IPR014818">
    <property type="entry name" value="Phage/plasmid_primase_P4_C"/>
</dbReference>
<dbReference type="PROSITE" id="PS51206">
    <property type="entry name" value="SF3_HELICASE_1"/>
    <property type="match status" value="1"/>
</dbReference>
<evidence type="ECO:0000256" key="2">
    <source>
        <dbReference type="ARBA" id="ARBA00022801"/>
    </source>
</evidence>